<evidence type="ECO:0000313" key="3">
    <source>
        <dbReference type="Proteomes" id="UP000037175"/>
    </source>
</evidence>
<name>A0A0L6W368_9FIRM</name>
<dbReference type="Pfam" id="PF08821">
    <property type="entry name" value="CGGC"/>
    <property type="match status" value="1"/>
</dbReference>
<keyword evidence="3" id="KW-1185">Reference proteome</keyword>
<evidence type="ECO:0000259" key="1">
    <source>
        <dbReference type="SMART" id="SM01078"/>
    </source>
</evidence>
<proteinExistence type="predicted"/>
<accession>A0A0L6W368</accession>
<dbReference type="EMBL" id="LGTE01000011">
    <property type="protein sequence ID" value="KNZ69524.1"/>
    <property type="molecule type" value="Genomic_DNA"/>
</dbReference>
<organism evidence="2 3">
    <name type="scientific">Thermincola ferriacetica</name>
    <dbReference type="NCBI Taxonomy" id="281456"/>
    <lineage>
        <taxon>Bacteria</taxon>
        <taxon>Bacillati</taxon>
        <taxon>Bacillota</taxon>
        <taxon>Clostridia</taxon>
        <taxon>Eubacteriales</taxon>
        <taxon>Thermincolaceae</taxon>
        <taxon>Thermincola</taxon>
    </lineage>
</organism>
<protein>
    <recommendedName>
        <fullName evidence="1">CGGC domain-containing protein</fullName>
    </recommendedName>
</protein>
<sequence>MKWTEEALREMEKVPGFVRKMAKSAVEKLAREKNIDEITVDLVQETKDRYFSMVSGKNKEEKKTTKVAVVRCNIVSEVCPGVGCLKAFNNRKVHFEQYGPDTELIGFFTCGGCSGRRVSRLVEKLKNYDLDVLHLSSCMCMDLEDYQKCPFKNQIKKVVEAKGVKVVEGTHH</sequence>
<dbReference type="InterPro" id="IPR014925">
    <property type="entry name" value="CGGC_dom"/>
</dbReference>
<dbReference type="InterPro" id="IPR042298">
    <property type="entry name" value="P-CP_red_C"/>
</dbReference>
<evidence type="ECO:0000313" key="2">
    <source>
        <dbReference type="EMBL" id="KNZ69524.1"/>
    </source>
</evidence>
<dbReference type="SMART" id="SM01078">
    <property type="entry name" value="CGGC"/>
    <property type="match status" value="1"/>
</dbReference>
<feature type="domain" description="CGGC" evidence="1">
    <location>
        <begin position="66"/>
        <end position="171"/>
    </location>
</feature>
<dbReference type="PATRIC" id="fig|281456.6.peg.1860"/>
<dbReference type="Gene3D" id="1.10.8.550">
    <property type="entry name" value="Proto-chlorophyllide reductase 57 kD subunit B"/>
    <property type="match status" value="1"/>
</dbReference>
<dbReference type="Proteomes" id="UP000037175">
    <property type="component" value="Unassembled WGS sequence"/>
</dbReference>
<dbReference type="GO" id="GO:0016491">
    <property type="term" value="F:oxidoreductase activity"/>
    <property type="evidence" value="ECO:0007669"/>
    <property type="project" value="InterPro"/>
</dbReference>
<comment type="caution">
    <text evidence="2">The sequence shown here is derived from an EMBL/GenBank/DDBJ whole genome shotgun (WGS) entry which is preliminary data.</text>
</comment>
<reference evidence="3" key="1">
    <citation type="submission" date="2015-07" db="EMBL/GenBank/DDBJ databases">
        <title>Complete Genome of Thermincola ferriacetica strain Z-0001T.</title>
        <authorList>
            <person name="Lusk B."/>
            <person name="Badalamenti J.P."/>
            <person name="Parameswaran P."/>
            <person name="Bond D.R."/>
            <person name="Torres C.I."/>
        </authorList>
    </citation>
    <scope>NUCLEOTIDE SEQUENCE [LARGE SCALE GENOMIC DNA]</scope>
    <source>
        <strain evidence="3">Z-0001</strain>
    </source>
</reference>
<dbReference type="GO" id="GO:0015995">
    <property type="term" value="P:chlorophyll biosynthetic process"/>
    <property type="evidence" value="ECO:0007669"/>
    <property type="project" value="InterPro"/>
</dbReference>
<dbReference type="RefSeq" id="WP_083436861.1">
    <property type="nucleotide sequence ID" value="NZ_LGTE01000011.1"/>
</dbReference>
<dbReference type="Pfam" id="PF08369">
    <property type="entry name" value="PCP_red"/>
    <property type="match status" value="1"/>
</dbReference>
<dbReference type="GO" id="GO:0015979">
    <property type="term" value="P:photosynthesis"/>
    <property type="evidence" value="ECO:0007669"/>
    <property type="project" value="InterPro"/>
</dbReference>
<dbReference type="InterPro" id="IPR013580">
    <property type="entry name" value="LI-POR_suB-like_C"/>
</dbReference>
<gene>
    <name evidence="2" type="ORF">Tfer_1768</name>
</gene>
<dbReference type="AlphaFoldDB" id="A0A0L6W368"/>